<dbReference type="Pfam" id="PF07992">
    <property type="entry name" value="Pyr_redox_2"/>
    <property type="match status" value="1"/>
</dbReference>
<evidence type="ECO:0000256" key="2">
    <source>
        <dbReference type="ARBA" id="ARBA00022630"/>
    </source>
</evidence>
<name>A0A7Z0CNA6_9ACTN</name>
<dbReference type="PANTHER" id="PTHR43557">
    <property type="entry name" value="APOPTOSIS-INDUCING FACTOR 1"/>
    <property type="match status" value="1"/>
</dbReference>
<dbReference type="Gene3D" id="3.50.50.60">
    <property type="entry name" value="FAD/NAD(P)-binding domain"/>
    <property type="match status" value="2"/>
</dbReference>
<evidence type="ECO:0000256" key="1">
    <source>
        <dbReference type="ARBA" id="ARBA00001974"/>
    </source>
</evidence>
<dbReference type="PANTHER" id="PTHR43557:SF2">
    <property type="entry name" value="RIESKE DOMAIN-CONTAINING PROTEIN-RELATED"/>
    <property type="match status" value="1"/>
</dbReference>
<dbReference type="PRINTS" id="PR00368">
    <property type="entry name" value="FADPNR"/>
</dbReference>
<dbReference type="GO" id="GO:0051213">
    <property type="term" value="F:dioxygenase activity"/>
    <property type="evidence" value="ECO:0007669"/>
    <property type="project" value="UniProtKB-KW"/>
</dbReference>
<reference evidence="7 8" key="1">
    <citation type="submission" date="2020-07" db="EMBL/GenBank/DDBJ databases">
        <title>Sequencing the genomes of 1000 actinobacteria strains.</title>
        <authorList>
            <person name="Klenk H.-P."/>
        </authorList>
    </citation>
    <scope>NUCLEOTIDE SEQUENCE [LARGE SCALE GENOMIC DNA]</scope>
    <source>
        <strain evidence="7 8">DSM 15131</strain>
    </source>
</reference>
<evidence type="ECO:0000256" key="4">
    <source>
        <dbReference type="ARBA" id="ARBA00023002"/>
    </source>
</evidence>
<evidence type="ECO:0000259" key="6">
    <source>
        <dbReference type="Pfam" id="PF14759"/>
    </source>
</evidence>
<dbReference type="Pfam" id="PF14759">
    <property type="entry name" value="Reductase_C"/>
    <property type="match status" value="1"/>
</dbReference>
<keyword evidence="2" id="KW-0285">Flavoprotein</keyword>
<dbReference type="InterPro" id="IPR028202">
    <property type="entry name" value="Reductase_C"/>
</dbReference>
<evidence type="ECO:0000313" key="7">
    <source>
        <dbReference type="EMBL" id="NYI44983.1"/>
    </source>
</evidence>
<evidence type="ECO:0000256" key="3">
    <source>
        <dbReference type="ARBA" id="ARBA00022827"/>
    </source>
</evidence>
<evidence type="ECO:0000259" key="5">
    <source>
        <dbReference type="Pfam" id="PF07992"/>
    </source>
</evidence>
<accession>A0A7Z0CNA6</accession>
<organism evidence="7 8">
    <name type="scientific">Nocardioides aromaticivorans</name>
    <dbReference type="NCBI Taxonomy" id="200618"/>
    <lineage>
        <taxon>Bacteria</taxon>
        <taxon>Bacillati</taxon>
        <taxon>Actinomycetota</taxon>
        <taxon>Actinomycetes</taxon>
        <taxon>Propionibacteriales</taxon>
        <taxon>Nocardioidaceae</taxon>
        <taxon>Nocardioides</taxon>
    </lineage>
</organism>
<dbReference type="InterPro" id="IPR036188">
    <property type="entry name" value="FAD/NAD-bd_sf"/>
</dbReference>
<feature type="domain" description="Reductase C-terminal" evidence="6">
    <location>
        <begin position="322"/>
        <end position="381"/>
    </location>
</feature>
<dbReference type="PRINTS" id="PR00411">
    <property type="entry name" value="PNDRDTASEI"/>
</dbReference>
<dbReference type="SUPFAM" id="SSF55424">
    <property type="entry name" value="FAD/NAD-linked reductases, dimerisation (C-terminal) domain"/>
    <property type="match status" value="1"/>
</dbReference>
<keyword evidence="3" id="KW-0274">FAD</keyword>
<dbReference type="SUPFAM" id="SSF51905">
    <property type="entry name" value="FAD/NAD(P)-binding domain"/>
    <property type="match status" value="1"/>
</dbReference>
<proteinExistence type="predicted"/>
<dbReference type="Gene3D" id="3.30.390.30">
    <property type="match status" value="1"/>
</dbReference>
<keyword evidence="4 7" id="KW-0560">Oxidoreductase</keyword>
<protein>
    <submittedName>
        <fullName evidence="7">3-phenylpropionate/trans-cinnamate dioxygenase ferredoxin reductase subunit</fullName>
        <ecNumber evidence="7">1.18.1.3</ecNumber>
    </submittedName>
</protein>
<sequence>MTERAAVVAVGASVATAALVSQLRESGHQGRIVVIDRDPDMPYDRPPLSKEFLATDGERPEAPWWTDSCELVHGRVEGFETTTHTLSVRMPGGELREIAGDHVVIATGSTPVRIPGQPEGVLELRSASDARELRVHARPGQRVVILGAGTVGTELASSLSAAGADVCLIDLAERPLDRFFAGHLGVDAASWIQDAAVDLRLGTRVAGIERSGDRWLVATDRGIVAGDAVVCAVGTRPAVGWLANSDVALDNGVLCDADGQVLDTAGNPVPGVHAIGDVANWPSYDGTRRRREDWTSAQRQGRHVALALVGQQSDDLSAERDYFWTTQFGRRIQVLGTPIRDGVLVQQVADPDRNAAFYTVERNGETVAWISINRPREFALAMRQSVVGAS</sequence>
<keyword evidence="7" id="KW-0223">Dioxygenase</keyword>
<dbReference type="GO" id="GO:0008860">
    <property type="term" value="F:ferredoxin-NAD+ reductase activity"/>
    <property type="evidence" value="ECO:0007669"/>
    <property type="project" value="UniProtKB-EC"/>
</dbReference>
<dbReference type="GO" id="GO:0005737">
    <property type="term" value="C:cytoplasm"/>
    <property type="evidence" value="ECO:0007669"/>
    <property type="project" value="TreeGrafter"/>
</dbReference>
<gene>
    <name evidence="7" type="ORF">BJ993_002063</name>
</gene>
<dbReference type="EC" id="1.18.1.3" evidence="7"/>
<comment type="caution">
    <text evidence="7">The sequence shown here is derived from an EMBL/GenBank/DDBJ whole genome shotgun (WGS) entry which is preliminary data.</text>
</comment>
<dbReference type="EMBL" id="JACBZM010000001">
    <property type="protein sequence ID" value="NYI44983.1"/>
    <property type="molecule type" value="Genomic_DNA"/>
</dbReference>
<evidence type="ECO:0000313" key="8">
    <source>
        <dbReference type="Proteomes" id="UP000562045"/>
    </source>
</evidence>
<dbReference type="GO" id="GO:0016651">
    <property type="term" value="F:oxidoreductase activity, acting on NAD(P)H"/>
    <property type="evidence" value="ECO:0007669"/>
    <property type="project" value="TreeGrafter"/>
</dbReference>
<dbReference type="InterPro" id="IPR023753">
    <property type="entry name" value="FAD/NAD-binding_dom"/>
</dbReference>
<dbReference type="RefSeq" id="WP_179648702.1">
    <property type="nucleotide sequence ID" value="NZ_JACBZM010000001.1"/>
</dbReference>
<dbReference type="InterPro" id="IPR050446">
    <property type="entry name" value="FAD-oxidoreductase/Apoptosis"/>
</dbReference>
<comment type="cofactor">
    <cofactor evidence="1">
        <name>FAD</name>
        <dbReference type="ChEBI" id="CHEBI:57692"/>
    </cofactor>
</comment>
<feature type="domain" description="FAD/NAD(P)-binding" evidence="5">
    <location>
        <begin position="7"/>
        <end position="301"/>
    </location>
</feature>
<dbReference type="Proteomes" id="UP000562045">
    <property type="component" value="Unassembled WGS sequence"/>
</dbReference>
<dbReference type="InterPro" id="IPR016156">
    <property type="entry name" value="FAD/NAD-linked_Rdtase_dimer_sf"/>
</dbReference>
<dbReference type="AlphaFoldDB" id="A0A7Z0CNA6"/>